<evidence type="ECO:0000313" key="2">
    <source>
        <dbReference type="EMBL" id="QDP96572.1"/>
    </source>
</evidence>
<reference evidence="2 3" key="1">
    <citation type="submission" date="2019-07" db="EMBL/GenBank/DDBJ databases">
        <title>Microlunatus dokdonensis sp. nov. isolated from the rhizospheric soil of the wild plant Elymus tsukushiensis.</title>
        <authorList>
            <person name="Ghim S.-Y."/>
            <person name="Hwang Y.-J."/>
            <person name="Son J.-S."/>
            <person name="Shin J.-H."/>
        </authorList>
    </citation>
    <scope>NUCLEOTIDE SEQUENCE [LARGE SCALE GENOMIC DNA]</scope>
    <source>
        <strain evidence="2 3">KUDC0627</strain>
    </source>
</reference>
<dbReference type="InterPro" id="IPR036388">
    <property type="entry name" value="WH-like_DNA-bd_sf"/>
</dbReference>
<proteinExistence type="predicted"/>
<dbReference type="PANTHER" id="PTHR35807">
    <property type="entry name" value="TRANSCRIPTIONAL REGULATOR REDD-RELATED"/>
    <property type="match status" value="1"/>
</dbReference>
<evidence type="ECO:0000259" key="1">
    <source>
        <dbReference type="SMART" id="SM01043"/>
    </source>
</evidence>
<dbReference type="InterPro" id="IPR005158">
    <property type="entry name" value="BTAD"/>
</dbReference>
<dbReference type="KEGG" id="mik:FOE78_12230"/>
<dbReference type="Gene3D" id="1.10.10.10">
    <property type="entry name" value="Winged helix-like DNA-binding domain superfamily/Winged helix DNA-binding domain"/>
    <property type="match status" value="1"/>
</dbReference>
<dbReference type="EMBL" id="CP041692">
    <property type="protein sequence ID" value="QDP96572.1"/>
    <property type="molecule type" value="Genomic_DNA"/>
</dbReference>
<dbReference type="AlphaFoldDB" id="A0A516PZK0"/>
<evidence type="ECO:0000313" key="3">
    <source>
        <dbReference type="Proteomes" id="UP000319263"/>
    </source>
</evidence>
<organism evidence="2 3">
    <name type="scientific">Microlunatus elymi</name>
    <dbReference type="NCBI Taxonomy" id="2596828"/>
    <lineage>
        <taxon>Bacteria</taxon>
        <taxon>Bacillati</taxon>
        <taxon>Actinomycetota</taxon>
        <taxon>Actinomycetes</taxon>
        <taxon>Propionibacteriales</taxon>
        <taxon>Propionibacteriaceae</taxon>
        <taxon>Microlunatus</taxon>
    </lineage>
</organism>
<gene>
    <name evidence="2" type="ORF">FOE78_12230</name>
</gene>
<keyword evidence="3" id="KW-1185">Reference proteome</keyword>
<dbReference type="RefSeq" id="WP_143986535.1">
    <property type="nucleotide sequence ID" value="NZ_CP041692.1"/>
</dbReference>
<sequence>MRAGRPGVRLEVLGHWQLTAAGRSVALGQREQRLLGLLAVRRNGSRSLIAGTLWPDSSESLALANLRSALWQVQHRVPAMIEAQRSELTLAGFVQSDVGDLLTMVNLCESEPDKATTDDIAILATRRLLPGWTDEWVLLERERICNRQLAVLQAVARDRATAGCHRPAILAAEAATRLEPLSEDTVELLITSRLAVGDRSGALQAYRQWEHRLRRDLRLEPTLQMRRLVPRLIGDATVDQRDTGG</sequence>
<dbReference type="SUPFAM" id="SSF48452">
    <property type="entry name" value="TPR-like"/>
    <property type="match status" value="1"/>
</dbReference>
<dbReference type="Proteomes" id="UP000319263">
    <property type="component" value="Chromosome"/>
</dbReference>
<feature type="domain" description="Bacterial transcriptional activator" evidence="1">
    <location>
        <begin position="96"/>
        <end position="233"/>
    </location>
</feature>
<dbReference type="InterPro" id="IPR011990">
    <property type="entry name" value="TPR-like_helical_dom_sf"/>
</dbReference>
<dbReference type="OrthoDB" id="3666751at2"/>
<dbReference type="Pfam" id="PF03704">
    <property type="entry name" value="BTAD"/>
    <property type="match status" value="1"/>
</dbReference>
<protein>
    <recommendedName>
        <fullName evidence="1">Bacterial transcriptional activator domain-containing protein</fullName>
    </recommendedName>
</protein>
<accession>A0A516PZK0</accession>
<name>A0A516PZK0_9ACTN</name>
<dbReference type="SMART" id="SM01043">
    <property type="entry name" value="BTAD"/>
    <property type="match status" value="1"/>
</dbReference>
<dbReference type="Gene3D" id="1.25.40.10">
    <property type="entry name" value="Tetratricopeptide repeat domain"/>
    <property type="match status" value="1"/>
</dbReference>
<dbReference type="InterPro" id="IPR051677">
    <property type="entry name" value="AfsR-DnrI-RedD_regulator"/>
</dbReference>